<feature type="chain" id="PRO_5004651036" description="Atrophied bacterial Ig domain-containing protein" evidence="1">
    <location>
        <begin position="20"/>
        <end position="634"/>
    </location>
</feature>
<dbReference type="KEGG" id="apal:BN85414190"/>
<dbReference type="Pfam" id="PF20578">
    <property type="entry name" value="aBig_2"/>
    <property type="match status" value="1"/>
</dbReference>
<dbReference type="STRING" id="1318466.BN85414190"/>
<dbReference type="OrthoDB" id="384940at2"/>
<feature type="signal peptide" evidence="1">
    <location>
        <begin position="1"/>
        <end position="19"/>
    </location>
</feature>
<gene>
    <name evidence="3" type="ORF">BN85414190</name>
</gene>
<feature type="domain" description="Atrophied bacterial Ig" evidence="2">
    <location>
        <begin position="38"/>
        <end position="119"/>
    </location>
</feature>
<dbReference type="HOGENOM" id="CLU_431271_0_0_14"/>
<dbReference type="PROSITE" id="PS51257">
    <property type="entry name" value="PROKAR_LIPOPROTEIN"/>
    <property type="match status" value="1"/>
</dbReference>
<evidence type="ECO:0000259" key="2">
    <source>
        <dbReference type="Pfam" id="PF20578"/>
    </source>
</evidence>
<accession>U4KSG8</accession>
<organism evidence="3 4">
    <name type="scientific">Alteracholeplasma palmae (strain ATCC 49389 / J233)</name>
    <name type="common">Acholeplasma palmae</name>
    <dbReference type="NCBI Taxonomy" id="1318466"/>
    <lineage>
        <taxon>Bacteria</taxon>
        <taxon>Bacillati</taxon>
        <taxon>Mycoplasmatota</taxon>
        <taxon>Mollicutes</taxon>
        <taxon>Acholeplasmatales</taxon>
        <taxon>Acholeplasmataceae</taxon>
        <taxon>Acholeplasma</taxon>
    </lineage>
</organism>
<dbReference type="AlphaFoldDB" id="U4KSG8"/>
<proteinExistence type="predicted"/>
<protein>
    <recommendedName>
        <fullName evidence="2">Atrophied bacterial Ig domain-containing protein</fullName>
    </recommendedName>
</protein>
<sequence length="634" mass="69068">MKKILTMITALLLSITLVACTKDGNTEDLKDALDRLDLAVTDANNVKASFELTTDLAHGAKAVWTSNNTKVAEIKDRKGTIYAIIEQPLHSEGEKTVDLVATVTLGKLKEDKKFTIKVPSLPEDLRVISNIQALRALEIGGKDQPTTIPVKLENVTIVGIDDDAYYVTDGTDVTLVFTTPVGLEVGDKGTLIGDAAIYYDAFQVSNAGFVVKEVDQPVTAKEISLKTYNFLDVNISTDAGKQKVKEAKSSSELLQLVKFTARVVMRPDFTGGANYITTLVGTDESGKYNPDANFVLSYYKQKNHEKLADYNGKVVTITATVRELRDNRALTTGVSKPVFSFSIQKIEAPQAIDDAGKYLADYGFTLSTVNFPKNDTIKLPAEGLAYKTPITWELVNAADSKYIDLATGKVTVEDGIRAEVKLKGTMTLGANTVTKEFTVYVGDYVTITLDKLEENINKAVRFKGVVTQLRVSKTDVEFYIQDEKGGVYANYIATSKTGEIKVGDELEIVATIEKNHLGYKFVGKNTVSVKKVSSAKVVTPIALTEETYVASTVGKLVDVTGILTQASDSEKDRNFIVTVGEKSYKVYVLADEVTSLRLLAGKTVKITAVLGSYNSNLQLVPIQSNQIIDMTPKA</sequence>
<dbReference type="InterPro" id="IPR046780">
    <property type="entry name" value="aBig_2"/>
</dbReference>
<reference evidence="3 4" key="1">
    <citation type="journal article" date="2013" name="J. Mol. Microbiol. Biotechnol.">
        <title>Analysis of the Complete Genomes of Acholeplasma brassicae , A. palmae and A. laidlawii and Their Comparison to the Obligate Parasites from ' Candidatus Phytoplasma'.</title>
        <authorList>
            <person name="Kube M."/>
            <person name="Siewert C."/>
            <person name="Migdoll A.M."/>
            <person name="Duduk B."/>
            <person name="Holz S."/>
            <person name="Rabus R."/>
            <person name="Seemuller E."/>
            <person name="Mitrovic J."/>
            <person name="Muller I."/>
            <person name="Buttner C."/>
            <person name="Reinhardt R."/>
        </authorList>
    </citation>
    <scope>NUCLEOTIDE SEQUENCE [LARGE SCALE GENOMIC DNA]</scope>
    <source>
        <strain evidence="3 4">J233</strain>
    </source>
</reference>
<dbReference type="Proteomes" id="UP000032740">
    <property type="component" value="Chromosome"/>
</dbReference>
<evidence type="ECO:0000256" key="1">
    <source>
        <dbReference type="SAM" id="SignalP"/>
    </source>
</evidence>
<name>U4KSG8_ALTPJ</name>
<dbReference type="EMBL" id="FO681347">
    <property type="protein sequence ID" value="CCV64996.1"/>
    <property type="molecule type" value="Genomic_DNA"/>
</dbReference>
<dbReference type="RefSeq" id="WP_030003879.1">
    <property type="nucleotide sequence ID" value="NC_022538.1"/>
</dbReference>
<keyword evidence="1" id="KW-0732">Signal</keyword>
<keyword evidence="4" id="KW-1185">Reference proteome</keyword>
<evidence type="ECO:0000313" key="3">
    <source>
        <dbReference type="EMBL" id="CCV64996.1"/>
    </source>
</evidence>
<evidence type="ECO:0000313" key="4">
    <source>
        <dbReference type="Proteomes" id="UP000032740"/>
    </source>
</evidence>